<reference evidence="1 2" key="1">
    <citation type="journal article" date="2012" name="BMC Genomics">
        <title>Comparative genomics of the white-rot fungi, Phanerochaete carnosa and P. chrysosporium, to elucidate the genetic basis of the distinct wood types they colonize.</title>
        <authorList>
            <person name="Suzuki H."/>
            <person name="MacDonald J."/>
            <person name="Syed K."/>
            <person name="Salamov A."/>
            <person name="Hori C."/>
            <person name="Aerts A."/>
            <person name="Henrissat B."/>
            <person name="Wiebenga A."/>
            <person name="vanKuyk P.A."/>
            <person name="Barry K."/>
            <person name="Lindquist E."/>
            <person name="LaButti K."/>
            <person name="Lapidus A."/>
            <person name="Lucas S."/>
            <person name="Coutinho P."/>
            <person name="Gong Y."/>
            <person name="Samejima M."/>
            <person name="Mahadevan R."/>
            <person name="Abou-Zaid M."/>
            <person name="de Vries R.P."/>
            <person name="Igarashi K."/>
            <person name="Yadav J.S."/>
            <person name="Grigoriev I.V."/>
            <person name="Master E.R."/>
        </authorList>
    </citation>
    <scope>NUCLEOTIDE SEQUENCE [LARGE SCALE GENOMIC DNA]</scope>
    <source>
        <strain evidence="1 2">HHB-10118-sp</strain>
    </source>
</reference>
<name>K5VXY3_PHACS</name>
<dbReference type="Proteomes" id="UP000008370">
    <property type="component" value="Unassembled WGS sequence"/>
</dbReference>
<sequence length="53" mass="5564">MGYGMLALDMLGHGGTGKPADPAADIPRPISRDIADVVDAERPKKVIAIGYGW</sequence>
<dbReference type="EMBL" id="JH930471">
    <property type="protein sequence ID" value="EKM56428.1"/>
    <property type="molecule type" value="Genomic_DNA"/>
</dbReference>
<dbReference type="SUPFAM" id="SSF53474">
    <property type="entry name" value="alpha/beta-Hydrolases"/>
    <property type="match status" value="1"/>
</dbReference>
<dbReference type="GeneID" id="18915803"/>
<dbReference type="AlphaFoldDB" id="K5VXY3"/>
<proteinExistence type="predicted"/>
<dbReference type="InterPro" id="IPR029058">
    <property type="entry name" value="AB_hydrolase_fold"/>
</dbReference>
<organism evidence="1 2">
    <name type="scientific">Phanerochaete carnosa (strain HHB-10118-sp)</name>
    <name type="common">White-rot fungus</name>
    <name type="synonym">Peniophora carnosa</name>
    <dbReference type="NCBI Taxonomy" id="650164"/>
    <lineage>
        <taxon>Eukaryota</taxon>
        <taxon>Fungi</taxon>
        <taxon>Dikarya</taxon>
        <taxon>Basidiomycota</taxon>
        <taxon>Agaricomycotina</taxon>
        <taxon>Agaricomycetes</taxon>
        <taxon>Polyporales</taxon>
        <taxon>Phanerochaetaceae</taxon>
        <taxon>Phanerochaete</taxon>
    </lineage>
</organism>
<dbReference type="InParanoid" id="K5VXY3"/>
<keyword evidence="2" id="KW-1185">Reference proteome</keyword>
<dbReference type="RefSeq" id="XP_007394278.1">
    <property type="nucleotide sequence ID" value="XM_007394216.1"/>
</dbReference>
<gene>
    <name evidence="1" type="ORF">PHACADRAFT_253535</name>
</gene>
<accession>K5VXY3</accession>
<evidence type="ECO:0000313" key="2">
    <source>
        <dbReference type="Proteomes" id="UP000008370"/>
    </source>
</evidence>
<dbReference type="HOGENOM" id="CLU_3069436_0_0_1"/>
<dbReference type="Gene3D" id="3.40.50.1820">
    <property type="entry name" value="alpha/beta hydrolase"/>
    <property type="match status" value="1"/>
</dbReference>
<protein>
    <recommendedName>
        <fullName evidence="3">AB hydrolase-1 domain-containing protein</fullName>
    </recommendedName>
</protein>
<evidence type="ECO:0008006" key="3">
    <source>
        <dbReference type="Google" id="ProtNLM"/>
    </source>
</evidence>
<evidence type="ECO:0000313" key="1">
    <source>
        <dbReference type="EMBL" id="EKM56428.1"/>
    </source>
</evidence>
<dbReference type="KEGG" id="pco:PHACADRAFT_253535"/>